<evidence type="ECO:0000259" key="2">
    <source>
        <dbReference type="Pfam" id="PF12146"/>
    </source>
</evidence>
<accession>A0ABT6BR04</accession>
<gene>
    <name evidence="3" type="ORF">L2299_05125</name>
</gene>
<keyword evidence="4" id="KW-1185">Reference proteome</keyword>
<dbReference type="Pfam" id="PF12146">
    <property type="entry name" value="Hydrolase_4"/>
    <property type="match status" value="1"/>
</dbReference>
<dbReference type="RefSeq" id="WP_068970058.1">
    <property type="nucleotide sequence ID" value="NZ_CP148027.1"/>
</dbReference>
<dbReference type="Proteomes" id="UP001152308">
    <property type="component" value="Unassembled WGS sequence"/>
</dbReference>
<keyword evidence="3" id="KW-0378">Hydrolase</keyword>
<comment type="caution">
    <text evidence="3">The sequence shown here is derived from an EMBL/GenBank/DDBJ whole genome shotgun (WGS) entry which is preliminary data.</text>
</comment>
<dbReference type="InterPro" id="IPR029058">
    <property type="entry name" value="AB_hydrolase_fold"/>
</dbReference>
<name>A0ABT6BR04_9ACTN</name>
<dbReference type="SUPFAM" id="SSF53474">
    <property type="entry name" value="alpha/beta-Hydrolases"/>
    <property type="match status" value="1"/>
</dbReference>
<evidence type="ECO:0000256" key="1">
    <source>
        <dbReference type="SAM" id="MobiDB-lite"/>
    </source>
</evidence>
<feature type="region of interest" description="Disordered" evidence="1">
    <location>
        <begin position="262"/>
        <end position="284"/>
    </location>
</feature>
<dbReference type="InterPro" id="IPR022742">
    <property type="entry name" value="Hydrolase_4"/>
</dbReference>
<organism evidence="3 4">
    <name type="scientific">Gordonia hongkongensis</name>
    <dbReference type="NCBI Taxonomy" id="1701090"/>
    <lineage>
        <taxon>Bacteria</taxon>
        <taxon>Bacillati</taxon>
        <taxon>Actinomycetota</taxon>
        <taxon>Actinomycetes</taxon>
        <taxon>Mycobacteriales</taxon>
        <taxon>Gordoniaceae</taxon>
        <taxon>Gordonia</taxon>
    </lineage>
</organism>
<feature type="domain" description="Serine aminopeptidase S33" evidence="2">
    <location>
        <begin position="14"/>
        <end position="124"/>
    </location>
</feature>
<proteinExistence type="predicted"/>
<dbReference type="Gene3D" id="3.40.50.1820">
    <property type="entry name" value="alpha/beta hydrolase"/>
    <property type="match status" value="1"/>
</dbReference>
<reference evidence="3" key="2">
    <citation type="submission" date="2022-01" db="EMBL/GenBank/DDBJ databases">
        <authorList>
            <person name="Sanchez-Suarez J."/>
            <person name="Villamil L."/>
            <person name="Diaz L.E."/>
        </authorList>
    </citation>
    <scope>NUCLEOTIDE SEQUENCE</scope>
    <source>
        <strain evidence="3">EUFUS-Z928</strain>
    </source>
</reference>
<reference evidence="3" key="1">
    <citation type="journal article" date="2022" name="Data Brief">
        <title>Draft genome sequence data of Gordonia hongkongensis strain EUFUS-Z928 isolated from the octocoral Eunicea fusca.</title>
        <authorList>
            <person name="Sanchez-Suarez J."/>
            <person name="Diaz L."/>
            <person name="Melo-Bolivar J."/>
            <person name="Villamil L."/>
        </authorList>
    </citation>
    <scope>NUCLEOTIDE SEQUENCE</scope>
    <source>
        <strain evidence="3">EUFUS-Z928</strain>
    </source>
</reference>
<evidence type="ECO:0000313" key="3">
    <source>
        <dbReference type="EMBL" id="MDF6100430.1"/>
    </source>
</evidence>
<protein>
    <submittedName>
        <fullName evidence="3">Alpha/beta fold hydrolase</fullName>
    </submittedName>
</protein>
<dbReference type="GO" id="GO:0016787">
    <property type="term" value="F:hydrolase activity"/>
    <property type="evidence" value="ECO:0007669"/>
    <property type="project" value="UniProtKB-KW"/>
</dbReference>
<dbReference type="EMBL" id="JAKJLQ010000003">
    <property type="protein sequence ID" value="MDF6100430.1"/>
    <property type="molecule type" value="Genomic_DNA"/>
</dbReference>
<evidence type="ECO:0000313" key="4">
    <source>
        <dbReference type="Proteomes" id="UP001152308"/>
    </source>
</evidence>
<sequence length="284" mass="30785">MTRIENDPVRTRHTTVLISPAMGVPARVYRRLTEALSRAGFDVVIVPRRGIEEGSEPPSRRSDWSYADEADDLADAVTAARTETPETRVLVLGHSLGAQLAAIVTSRTDRAPDGIVAIGASVPHFRHYGARGIPLAALAASVTPVAAVLGRWPRRGFGGPTPRTLMREWARMVLTGWAPFALDSRIAVRALSIRLHDDEVVSGRAADAYDAAFDKDAMSTLCYRASDGPAGGVATHLGWTRTPDGIVELIARWWESHAVQEPDRDSTRSRVRTAVRSAQAPVAR</sequence>